<evidence type="ECO:0000313" key="3">
    <source>
        <dbReference type="Proteomes" id="UP000283210"/>
    </source>
</evidence>
<name>A0A437DCY1_ORYJA</name>
<keyword evidence="1" id="KW-0812">Transmembrane</keyword>
<dbReference type="Proteomes" id="UP000283210">
    <property type="component" value="Chromosome 5"/>
</dbReference>
<sequence length="134" mass="14910">METPQVTFEFRLLPAQGKKRHKDQQQLLLKLTARLLMGYTKAQRILGYGRPKLNIQVGSRSETDGASSCLHAPTADTFSWISFSAGELSSQLQVQNQHGSNNKTGSFLLLILFSLFVSAAAQRLFLRSRSEPSL</sequence>
<protein>
    <submittedName>
        <fullName evidence="2">Uncharacterized protein</fullName>
    </submittedName>
</protein>
<keyword evidence="1" id="KW-0472">Membrane</keyword>
<keyword evidence="1" id="KW-1133">Transmembrane helix</keyword>
<dbReference type="EMBL" id="CM012441">
    <property type="protein sequence ID" value="RVE72640.1"/>
    <property type="molecule type" value="Genomic_DNA"/>
</dbReference>
<evidence type="ECO:0000313" key="2">
    <source>
        <dbReference type="EMBL" id="RVE72640.1"/>
    </source>
</evidence>
<dbReference type="AlphaFoldDB" id="A0A437DCY1"/>
<feature type="transmembrane region" description="Helical" evidence="1">
    <location>
        <begin position="107"/>
        <end position="126"/>
    </location>
</feature>
<accession>A0A437DCY1</accession>
<reference evidence="2 3" key="1">
    <citation type="submission" date="2018-11" db="EMBL/GenBank/DDBJ databases">
        <authorList>
            <person name="Lopez-Roques C."/>
            <person name="Donnadieu C."/>
            <person name="Bouchez O."/>
            <person name="Klopp C."/>
            <person name="Cabau C."/>
            <person name="Zahm M."/>
        </authorList>
    </citation>
    <scope>NUCLEOTIDE SEQUENCE [LARGE SCALE GENOMIC DNA]</scope>
    <source>
        <strain evidence="2">RS831</strain>
        <tissue evidence="2">Whole body</tissue>
    </source>
</reference>
<gene>
    <name evidence="2" type="ORF">OJAV_G00039300</name>
</gene>
<evidence type="ECO:0000256" key="1">
    <source>
        <dbReference type="SAM" id="Phobius"/>
    </source>
</evidence>
<reference evidence="2 3" key="2">
    <citation type="submission" date="2019-01" db="EMBL/GenBank/DDBJ databases">
        <title>A chromosome length genome reference of the Java medaka (oryzias javanicus).</title>
        <authorList>
            <person name="Herpin A."/>
            <person name="Takehana Y."/>
            <person name="Naruse K."/>
            <person name="Ansai S."/>
            <person name="Kawaguchi M."/>
        </authorList>
    </citation>
    <scope>NUCLEOTIDE SEQUENCE [LARGE SCALE GENOMIC DNA]</scope>
    <source>
        <strain evidence="2">RS831</strain>
        <tissue evidence="2">Whole body</tissue>
    </source>
</reference>
<proteinExistence type="predicted"/>
<organism evidence="2 3">
    <name type="scientific">Oryzias javanicus</name>
    <name type="common">Javanese ricefish</name>
    <name type="synonym">Aplocheilus javanicus</name>
    <dbReference type="NCBI Taxonomy" id="123683"/>
    <lineage>
        <taxon>Eukaryota</taxon>
        <taxon>Metazoa</taxon>
        <taxon>Chordata</taxon>
        <taxon>Craniata</taxon>
        <taxon>Vertebrata</taxon>
        <taxon>Euteleostomi</taxon>
        <taxon>Actinopterygii</taxon>
        <taxon>Neopterygii</taxon>
        <taxon>Teleostei</taxon>
        <taxon>Neoteleostei</taxon>
        <taxon>Acanthomorphata</taxon>
        <taxon>Ovalentaria</taxon>
        <taxon>Atherinomorphae</taxon>
        <taxon>Beloniformes</taxon>
        <taxon>Adrianichthyidae</taxon>
        <taxon>Oryziinae</taxon>
        <taxon>Oryzias</taxon>
    </lineage>
</organism>
<keyword evidence="3" id="KW-1185">Reference proteome</keyword>